<dbReference type="Proteomes" id="UP000678243">
    <property type="component" value="Unassembled WGS sequence"/>
</dbReference>
<evidence type="ECO:0000256" key="1">
    <source>
        <dbReference type="SAM" id="MobiDB-lite"/>
    </source>
</evidence>
<organism evidence="3 4">
    <name type="scientific">Microbacterium paraoxydans</name>
    <dbReference type="NCBI Taxonomy" id="199592"/>
    <lineage>
        <taxon>Bacteria</taxon>
        <taxon>Bacillati</taxon>
        <taxon>Actinomycetota</taxon>
        <taxon>Actinomycetes</taxon>
        <taxon>Micrococcales</taxon>
        <taxon>Microbacteriaceae</taxon>
        <taxon>Microbacterium</taxon>
    </lineage>
</organism>
<dbReference type="InterPro" id="IPR029010">
    <property type="entry name" value="ThuA-like"/>
</dbReference>
<proteinExistence type="predicted"/>
<comment type="caution">
    <text evidence="3">The sequence shown here is derived from an EMBL/GenBank/DDBJ whole genome shotgun (WGS) entry which is preliminary data.</text>
</comment>
<dbReference type="InterPro" id="IPR029062">
    <property type="entry name" value="Class_I_gatase-like"/>
</dbReference>
<dbReference type="RefSeq" id="WP_211542507.1">
    <property type="nucleotide sequence ID" value="NZ_JAGTUK010000002.1"/>
</dbReference>
<dbReference type="SUPFAM" id="SSF52317">
    <property type="entry name" value="Class I glutamine amidotransferase-like"/>
    <property type="match status" value="1"/>
</dbReference>
<evidence type="ECO:0000313" key="3">
    <source>
        <dbReference type="EMBL" id="MBS0024018.1"/>
    </source>
</evidence>
<reference evidence="3 4" key="1">
    <citation type="submission" date="2021-04" db="EMBL/GenBank/DDBJ databases">
        <title>Whole genome analysis of root endophytic bacterium Microbacterium paraoxydans ku-mp colonizing RP-bio226 rice variety.</title>
        <authorList>
            <person name="Ulaganathan K."/>
            <person name="Latha B."/>
        </authorList>
    </citation>
    <scope>NUCLEOTIDE SEQUENCE [LARGE SCALE GENOMIC DNA]</scope>
    <source>
        <strain evidence="4">ku-mp</strain>
    </source>
</reference>
<dbReference type="PANTHER" id="PTHR40469:SF2">
    <property type="entry name" value="GALACTOSE-BINDING DOMAIN-LIKE SUPERFAMILY PROTEIN"/>
    <property type="match status" value="1"/>
</dbReference>
<gene>
    <name evidence="3" type="ORF">KE274_07825</name>
</gene>
<evidence type="ECO:0000259" key="2">
    <source>
        <dbReference type="Pfam" id="PF06283"/>
    </source>
</evidence>
<dbReference type="Gene3D" id="3.40.50.880">
    <property type="match status" value="1"/>
</dbReference>
<name>A0ABS5IM36_9MICO</name>
<feature type="region of interest" description="Disordered" evidence="1">
    <location>
        <begin position="62"/>
        <end position="89"/>
    </location>
</feature>
<dbReference type="PANTHER" id="PTHR40469">
    <property type="entry name" value="SECRETED GLYCOSYL HYDROLASE"/>
    <property type="match status" value="1"/>
</dbReference>
<dbReference type="EMBL" id="JAGTUK010000002">
    <property type="protein sequence ID" value="MBS0024018.1"/>
    <property type="molecule type" value="Genomic_DNA"/>
</dbReference>
<sequence>MVDALILTGTGRYADPWHPYAETSPLLAELVRAAGFSPQIETDIDAALRGLDAGVRLLVVNAGDPDGPDAGDPTDAQAPTSAREQPEASLGAGDLALAAALDRGIGLLAVHSAAASLRDYPSYEHALGGRWVRGTSWHPDFGEARVRLDPRHPLATGTPDFTVEDERYTDLRVHGGIDRLAFHEHDGEQHPLVWTRVVGRSRVVYDALGHDARSYASPGHREVLARTLQWLGEVRRR</sequence>
<accession>A0ABS5IM36</accession>
<protein>
    <submittedName>
        <fullName evidence="3">ThuA domain-containing protein</fullName>
    </submittedName>
</protein>
<keyword evidence="4" id="KW-1185">Reference proteome</keyword>
<evidence type="ECO:0000313" key="4">
    <source>
        <dbReference type="Proteomes" id="UP000678243"/>
    </source>
</evidence>
<feature type="compositionally biased region" description="Low complexity" evidence="1">
    <location>
        <begin position="62"/>
        <end position="80"/>
    </location>
</feature>
<dbReference type="Pfam" id="PF06283">
    <property type="entry name" value="ThuA"/>
    <property type="match status" value="1"/>
</dbReference>
<feature type="domain" description="ThuA-like" evidence="2">
    <location>
        <begin position="94"/>
        <end position="230"/>
    </location>
</feature>